<dbReference type="Proteomes" id="UP000614460">
    <property type="component" value="Unassembled WGS sequence"/>
</dbReference>
<dbReference type="AlphaFoldDB" id="A0A8H9G0D7"/>
<evidence type="ECO:0008006" key="3">
    <source>
        <dbReference type="Google" id="ProtNLM"/>
    </source>
</evidence>
<dbReference type="RefSeq" id="WP_182499301.1">
    <property type="nucleotide sequence ID" value="NZ_BMKM01000004.1"/>
</dbReference>
<proteinExistence type="predicted"/>
<dbReference type="EMBL" id="BMKM01000004">
    <property type="protein sequence ID" value="GGE22372.1"/>
    <property type="molecule type" value="Genomic_DNA"/>
</dbReference>
<dbReference type="PROSITE" id="PS51257">
    <property type="entry name" value="PROKAR_LIPOPROTEIN"/>
    <property type="match status" value="1"/>
</dbReference>
<dbReference type="InterPro" id="IPR025396">
    <property type="entry name" value="DUF4302"/>
</dbReference>
<accession>A0A8H9G0D7</accession>
<evidence type="ECO:0000313" key="2">
    <source>
        <dbReference type="Proteomes" id="UP000614460"/>
    </source>
</evidence>
<organism evidence="1 2">
    <name type="scientific">Sphingobacterium cellulitidis</name>
    <dbReference type="NCBI Taxonomy" id="1768011"/>
    <lineage>
        <taxon>Bacteria</taxon>
        <taxon>Pseudomonadati</taxon>
        <taxon>Bacteroidota</taxon>
        <taxon>Sphingobacteriia</taxon>
        <taxon>Sphingobacteriales</taxon>
        <taxon>Sphingobacteriaceae</taxon>
        <taxon>Sphingobacterium</taxon>
    </lineage>
</organism>
<reference evidence="1" key="1">
    <citation type="journal article" date="2014" name="Int. J. Syst. Evol. Microbiol.">
        <title>Complete genome sequence of Corynebacterium casei LMG S-19264T (=DSM 44701T), isolated from a smear-ripened cheese.</title>
        <authorList>
            <consortium name="US DOE Joint Genome Institute (JGI-PGF)"/>
            <person name="Walter F."/>
            <person name="Albersmeier A."/>
            <person name="Kalinowski J."/>
            <person name="Ruckert C."/>
        </authorList>
    </citation>
    <scope>NUCLEOTIDE SEQUENCE</scope>
    <source>
        <strain evidence="1">CGMCC 1.15966</strain>
    </source>
</reference>
<protein>
    <recommendedName>
        <fullName evidence="3">DUF4302 domain-containing protein</fullName>
    </recommendedName>
</protein>
<dbReference type="Pfam" id="PF14135">
    <property type="entry name" value="DUF4302"/>
    <property type="match status" value="1"/>
</dbReference>
<sequence>MKRFLYIAFLFILFTGCRKEHVDLTFGEKPEERMNERLTELRTLLKSSENGWKANLMVGLMSSYSFYFKFDDDKFCTMISDFTDETATVPSQSTYRVLWTMNASLLFDSFNYITMLQEPSSQFGGVSPNGYMSDIEFEYLKQSGDSIYMRGKKYDQSLVLVKATKAESDGYMNKGLKTSMDKTKQFFIDNPYSYISIDSAGVNNMVAVDLYPVMKTTSFSTMTKEKLVRGENSLFTFNLTGLDFTTDSVSMFGVIFKKAVWEGNRLFIHDSNGKKYEIKNHTEAVIPLNKAIGIKFKYLFSPYKTYFPGTSADGLTILKRYHDGLLNGTGFPFNYGDLYFTWDSFNQRVNLIGFSSQNGGASGWNTTIGFSYVFDEASQTFKFSKRSNATGGYVSAIMDQMEKFLLESSFKLDYYEESGVSYGRITGVEKPGVVMTFLLL</sequence>
<name>A0A8H9G0D7_9SPHI</name>
<gene>
    <name evidence="1" type="ORF">GCM10011516_20070</name>
</gene>
<reference evidence="1" key="2">
    <citation type="submission" date="2020-09" db="EMBL/GenBank/DDBJ databases">
        <authorList>
            <person name="Sun Q."/>
            <person name="Zhou Y."/>
        </authorList>
    </citation>
    <scope>NUCLEOTIDE SEQUENCE</scope>
    <source>
        <strain evidence="1">CGMCC 1.15966</strain>
    </source>
</reference>
<comment type="caution">
    <text evidence="1">The sequence shown here is derived from an EMBL/GenBank/DDBJ whole genome shotgun (WGS) entry which is preliminary data.</text>
</comment>
<evidence type="ECO:0000313" key="1">
    <source>
        <dbReference type="EMBL" id="GGE22372.1"/>
    </source>
</evidence>
<keyword evidence="2" id="KW-1185">Reference proteome</keyword>